<keyword evidence="2" id="KW-1133">Transmembrane helix</keyword>
<accession>A0A6C1E0L5</accession>
<name>A0A6C1E0L5_SACPS</name>
<keyword evidence="2" id="KW-0472">Membrane</keyword>
<keyword evidence="4" id="KW-1185">Reference proteome</keyword>
<evidence type="ECO:0000313" key="4">
    <source>
        <dbReference type="Proteomes" id="UP000501346"/>
    </source>
</evidence>
<evidence type="ECO:0000256" key="1">
    <source>
        <dbReference type="SAM" id="Coils"/>
    </source>
</evidence>
<proteinExistence type="predicted"/>
<evidence type="ECO:0000256" key="2">
    <source>
        <dbReference type="SAM" id="Phobius"/>
    </source>
</evidence>
<dbReference type="EMBL" id="CP048997">
    <property type="protein sequence ID" value="QID82876.1"/>
    <property type="molecule type" value="Genomic_DNA"/>
</dbReference>
<keyword evidence="1" id="KW-0175">Coiled coil</keyword>
<dbReference type="Proteomes" id="UP000501346">
    <property type="component" value="Chromosome ScXVI"/>
</dbReference>
<dbReference type="OrthoDB" id="4082954at2759"/>
<feature type="transmembrane region" description="Helical" evidence="2">
    <location>
        <begin position="108"/>
        <end position="127"/>
    </location>
</feature>
<dbReference type="AlphaFoldDB" id="A0A6C1E0L5"/>
<evidence type="ECO:0000313" key="3">
    <source>
        <dbReference type="EMBL" id="QID82876.1"/>
    </source>
</evidence>
<protein>
    <submittedName>
        <fullName evidence="3">Inner membrane assembly complex subunit 17</fullName>
    </submittedName>
</protein>
<sequence>MLNRRSNALITLSRTKFFPITTVAYYHRRLPNQQRRAVSTSPKKEIKSLEDLANLDSLDGVDTELIRDLINEHTTKLNIKKELDMLKKFSQEEESGHEIPVKRFIRPLWMFILMGSSVYLLLHFSWWKLEHEERESQLKKEVEILEHQLNELIVQDKTHNTSRGKGSNESTHMKPWYRRWFW</sequence>
<feature type="coiled-coil region" evidence="1">
    <location>
        <begin position="128"/>
        <end position="155"/>
    </location>
</feature>
<dbReference type="SMR" id="A0A6C1E0L5"/>
<organism evidence="3 4">
    <name type="scientific">Saccharomyces pastorianus</name>
    <name type="common">Lager yeast</name>
    <name type="synonym">Saccharomyces cerevisiae x Saccharomyces eubayanus</name>
    <dbReference type="NCBI Taxonomy" id="27292"/>
    <lineage>
        <taxon>Eukaryota</taxon>
        <taxon>Fungi</taxon>
        <taxon>Dikarya</taxon>
        <taxon>Ascomycota</taxon>
        <taxon>Saccharomycotina</taxon>
        <taxon>Saccharomycetes</taxon>
        <taxon>Saccharomycetales</taxon>
        <taxon>Saccharomycetaceae</taxon>
        <taxon>Saccharomyces</taxon>
    </lineage>
</organism>
<keyword evidence="2" id="KW-0812">Transmembrane</keyword>
<reference evidence="3 4" key="1">
    <citation type="journal article" date="2019" name="BMC Genomics">
        <title>Chromosome level assembly and comparative genome analysis confirm lager-brewing yeasts originated from a single hybridization.</title>
        <authorList>
            <person name="Salazar A.N."/>
            <person name="Gorter de Vries A.R."/>
            <person name="van den Broek M."/>
            <person name="Brouwers N."/>
            <person name="de la Torre Cortes P."/>
            <person name="Kuijpers N.G.A."/>
            <person name="Daran J.G."/>
            <person name="Abeel T."/>
        </authorList>
    </citation>
    <scope>NUCLEOTIDE SEQUENCE [LARGE SCALE GENOMIC DNA]</scope>
    <source>
        <strain evidence="3 4">CBS 1483</strain>
    </source>
</reference>
<gene>
    <name evidence="3" type="primary">INA17_1</name>
    <name evidence="3" type="ORF">GRS66_005309</name>
</gene>